<evidence type="ECO:0000313" key="8">
    <source>
        <dbReference type="EMBL" id="PIT86376.1"/>
    </source>
</evidence>
<evidence type="ECO:0000256" key="4">
    <source>
        <dbReference type="ARBA" id="ARBA00041694"/>
    </source>
</evidence>
<dbReference type="GO" id="GO:0046854">
    <property type="term" value="P:phosphatidylinositol phosphate biosynthetic process"/>
    <property type="evidence" value="ECO:0007669"/>
    <property type="project" value="InterPro"/>
</dbReference>
<evidence type="ECO:0000256" key="2">
    <source>
        <dbReference type="ARBA" id="ARBA00022723"/>
    </source>
</evidence>
<evidence type="ECO:0000256" key="5">
    <source>
        <dbReference type="ARBA" id="ARBA00042530"/>
    </source>
</evidence>
<dbReference type="PRINTS" id="PR00377">
    <property type="entry name" value="IMPHPHTASES"/>
</dbReference>
<dbReference type="Gene3D" id="3.30.540.10">
    <property type="entry name" value="Fructose-1,6-Bisphosphatase, subunit A, domain 1"/>
    <property type="match status" value="1"/>
</dbReference>
<feature type="binding site" evidence="7">
    <location>
        <position position="66"/>
    </location>
    <ligand>
        <name>Mg(2+)</name>
        <dbReference type="ChEBI" id="CHEBI:18420"/>
        <label>1</label>
        <note>catalytic</note>
    </ligand>
</feature>
<accession>A0A2M6W0Q8</accession>
<reference evidence="9" key="1">
    <citation type="submission" date="2017-09" db="EMBL/GenBank/DDBJ databases">
        <title>Depth-based differentiation of microbial function through sediment-hosted aquifers and enrichment of novel symbionts in the deep terrestrial subsurface.</title>
        <authorList>
            <person name="Probst A.J."/>
            <person name="Ladd B."/>
            <person name="Jarett J.K."/>
            <person name="Geller-Mcgrath D.E."/>
            <person name="Sieber C.M.K."/>
            <person name="Emerson J.B."/>
            <person name="Anantharaman K."/>
            <person name="Thomas B.C."/>
            <person name="Malmstrom R."/>
            <person name="Stieglmeier M."/>
            <person name="Klingl A."/>
            <person name="Woyke T."/>
            <person name="Ryan C.M."/>
            <person name="Banfield J.F."/>
        </authorList>
    </citation>
    <scope>NUCLEOTIDE SEQUENCE [LARGE SCALE GENOMIC DNA]</scope>
</reference>
<dbReference type="Proteomes" id="UP000229362">
    <property type="component" value="Unassembled WGS sequence"/>
</dbReference>
<dbReference type="PROSITE" id="PS00630">
    <property type="entry name" value="IMP_2"/>
    <property type="match status" value="1"/>
</dbReference>
<protein>
    <recommendedName>
        <fullName evidence="4">3'(2'),5-bisphosphonucleoside 3'(2')-phosphohydrolase</fullName>
    </recommendedName>
    <alternativeName>
        <fullName evidence="6">3'-phosphoadenosine 5'-phosphate phosphatase</fullName>
    </alternativeName>
    <alternativeName>
        <fullName evidence="5">DPNPase</fullName>
    </alternativeName>
</protein>
<dbReference type="PANTHER" id="PTHR43028">
    <property type="entry name" value="3'(2'),5'-BISPHOSPHATE NUCLEOTIDASE 1"/>
    <property type="match status" value="1"/>
</dbReference>
<dbReference type="SUPFAM" id="SSF56655">
    <property type="entry name" value="Carbohydrate phosphatase"/>
    <property type="match status" value="1"/>
</dbReference>
<keyword evidence="3 7" id="KW-0460">Magnesium</keyword>
<feature type="binding site" evidence="7">
    <location>
        <position position="86"/>
    </location>
    <ligand>
        <name>Mg(2+)</name>
        <dbReference type="ChEBI" id="CHEBI:18420"/>
        <label>1</label>
        <note>catalytic</note>
    </ligand>
</feature>
<feature type="binding site" evidence="7">
    <location>
        <position position="87"/>
    </location>
    <ligand>
        <name>Mg(2+)</name>
        <dbReference type="ChEBI" id="CHEBI:18420"/>
        <label>1</label>
        <note>catalytic</note>
    </ligand>
</feature>
<name>A0A2M6W0Q8_9BACT</name>
<dbReference type="InterPro" id="IPR020583">
    <property type="entry name" value="Inositol_monoP_metal-BS"/>
</dbReference>
<dbReference type="GO" id="GO:0008441">
    <property type="term" value="F:3'(2'),5'-bisphosphate nucleotidase activity"/>
    <property type="evidence" value="ECO:0007669"/>
    <property type="project" value="UniProtKB-EC"/>
</dbReference>
<dbReference type="Pfam" id="PF00459">
    <property type="entry name" value="Inositol_P"/>
    <property type="match status" value="1"/>
</dbReference>
<evidence type="ECO:0000256" key="3">
    <source>
        <dbReference type="ARBA" id="ARBA00022842"/>
    </source>
</evidence>
<gene>
    <name evidence="8" type="ORF">COU33_03470</name>
</gene>
<dbReference type="PROSITE" id="PS00629">
    <property type="entry name" value="IMP_1"/>
    <property type="match status" value="1"/>
</dbReference>
<evidence type="ECO:0000256" key="6">
    <source>
        <dbReference type="ARBA" id="ARBA00044544"/>
    </source>
</evidence>
<dbReference type="InterPro" id="IPR020550">
    <property type="entry name" value="Inositol_monophosphatase_CS"/>
</dbReference>
<dbReference type="Gene3D" id="3.40.190.80">
    <property type="match status" value="1"/>
</dbReference>
<dbReference type="CDD" id="cd01638">
    <property type="entry name" value="CysQ"/>
    <property type="match status" value="1"/>
</dbReference>
<feature type="binding site" evidence="7">
    <location>
        <position position="84"/>
    </location>
    <ligand>
        <name>Mg(2+)</name>
        <dbReference type="ChEBI" id="CHEBI:18420"/>
        <label>1</label>
        <note>catalytic</note>
    </ligand>
</feature>
<keyword evidence="2 7" id="KW-0479">Metal-binding</keyword>
<comment type="catalytic activity">
    <reaction evidence="1">
        <text>adenosine 3',5'-bisphosphate + H2O = AMP + phosphate</text>
        <dbReference type="Rhea" id="RHEA:10040"/>
        <dbReference type="ChEBI" id="CHEBI:15377"/>
        <dbReference type="ChEBI" id="CHEBI:43474"/>
        <dbReference type="ChEBI" id="CHEBI:58343"/>
        <dbReference type="ChEBI" id="CHEBI:456215"/>
        <dbReference type="EC" id="3.1.3.7"/>
    </reaction>
</comment>
<evidence type="ECO:0000313" key="9">
    <source>
        <dbReference type="Proteomes" id="UP000229362"/>
    </source>
</evidence>
<comment type="caution">
    <text evidence="8">The sequence shown here is derived from an EMBL/GenBank/DDBJ whole genome shotgun (WGS) entry which is preliminary data.</text>
</comment>
<proteinExistence type="predicted"/>
<organism evidence="8 9">
    <name type="scientific">Candidatus Magasanikbacteria bacterium CG10_big_fil_rev_8_21_14_0_10_43_6</name>
    <dbReference type="NCBI Taxonomy" id="1974650"/>
    <lineage>
        <taxon>Bacteria</taxon>
        <taxon>Candidatus Magasanikiibacteriota</taxon>
    </lineage>
</organism>
<dbReference type="PANTHER" id="PTHR43028:SF5">
    <property type="entry name" value="3'(2'),5'-BISPHOSPHATE NUCLEOTIDASE 1"/>
    <property type="match status" value="1"/>
</dbReference>
<sequence length="272" mass="29977">MKFGQELTDTIRIAEAAGTIVLRYYTQDCSVYEKENKTPVTEADLAANTYIIEEIKKISPHPILSEETKDDISRLGNDWLWIVDPLDGTKDFLNKTDEFSIMIGLVHCGNPVLGVVYQPTTGHCYLAEKGHGAFLKQDDIFTPLTVSQKNNGSDMTVVVSKSHLAKEDQLIARKLHANSFRQSGSVGIKIGLIANKQADIYYNISPYTSEWDTCAPEIIVQEAGGIMTDIFGKSLAYNQTDVTRKDGIVASNGTMHDTIIAAINSVLAETRT</sequence>
<dbReference type="InterPro" id="IPR050725">
    <property type="entry name" value="CysQ/Inositol_MonoPase"/>
</dbReference>
<comment type="cofactor">
    <cofactor evidence="7">
        <name>Mg(2+)</name>
        <dbReference type="ChEBI" id="CHEBI:18420"/>
    </cofactor>
</comment>
<feature type="binding site" evidence="7">
    <location>
        <position position="212"/>
    </location>
    <ligand>
        <name>Mg(2+)</name>
        <dbReference type="ChEBI" id="CHEBI:18420"/>
        <label>1</label>
        <note>catalytic</note>
    </ligand>
</feature>
<evidence type="ECO:0000256" key="7">
    <source>
        <dbReference type="PIRSR" id="PIRSR600760-2"/>
    </source>
</evidence>
<dbReference type="AlphaFoldDB" id="A0A2M6W0Q8"/>
<dbReference type="EMBL" id="PFBZ01000151">
    <property type="protein sequence ID" value="PIT86376.1"/>
    <property type="molecule type" value="Genomic_DNA"/>
</dbReference>
<evidence type="ECO:0000256" key="1">
    <source>
        <dbReference type="ARBA" id="ARBA00001625"/>
    </source>
</evidence>
<dbReference type="GO" id="GO:0046872">
    <property type="term" value="F:metal ion binding"/>
    <property type="evidence" value="ECO:0007669"/>
    <property type="project" value="UniProtKB-KW"/>
</dbReference>
<dbReference type="InterPro" id="IPR000760">
    <property type="entry name" value="Inositol_monophosphatase-like"/>
</dbReference>